<dbReference type="Gene3D" id="1.10.287.1490">
    <property type="match status" value="1"/>
</dbReference>
<gene>
    <name evidence="7" type="ORF">BP5553_05237</name>
</gene>
<dbReference type="STRING" id="2656787.A0A370TQL0"/>
<feature type="region of interest" description="Disordered" evidence="5">
    <location>
        <begin position="520"/>
        <end position="558"/>
    </location>
</feature>
<feature type="compositionally biased region" description="Polar residues" evidence="5">
    <location>
        <begin position="542"/>
        <end position="558"/>
    </location>
</feature>
<feature type="domain" description="GRIP" evidence="6">
    <location>
        <begin position="472"/>
        <end position="523"/>
    </location>
</feature>
<proteinExistence type="predicted"/>
<dbReference type="GO" id="GO:0007030">
    <property type="term" value="P:Golgi organization"/>
    <property type="evidence" value="ECO:0007669"/>
    <property type="project" value="TreeGrafter"/>
</dbReference>
<feature type="compositionally biased region" description="Low complexity" evidence="5">
    <location>
        <begin position="95"/>
        <end position="108"/>
    </location>
</feature>
<feature type="compositionally biased region" description="Low complexity" evidence="5">
    <location>
        <begin position="580"/>
        <end position="591"/>
    </location>
</feature>
<dbReference type="GO" id="GO:0005794">
    <property type="term" value="C:Golgi apparatus"/>
    <property type="evidence" value="ECO:0007669"/>
    <property type="project" value="UniProtKB-SubCell"/>
</dbReference>
<evidence type="ECO:0000313" key="8">
    <source>
        <dbReference type="Proteomes" id="UP000254866"/>
    </source>
</evidence>
<name>A0A370TQL0_9HELO</name>
<feature type="compositionally biased region" description="Low complexity" evidence="5">
    <location>
        <begin position="10"/>
        <end position="19"/>
    </location>
</feature>
<accession>A0A370TQL0</accession>
<dbReference type="RefSeq" id="XP_031870460.1">
    <property type="nucleotide sequence ID" value="XM_032013860.1"/>
</dbReference>
<dbReference type="AlphaFoldDB" id="A0A370TQL0"/>
<feature type="compositionally biased region" description="Basic residues" evidence="5">
    <location>
        <begin position="20"/>
        <end position="30"/>
    </location>
</feature>
<dbReference type="EMBL" id="NPIC01000003">
    <property type="protein sequence ID" value="RDL37804.1"/>
    <property type="molecule type" value="Genomic_DNA"/>
</dbReference>
<dbReference type="PANTHER" id="PTHR18921:SF2">
    <property type="entry name" value="THYROID RECEPTOR-INTERACTING PROTEIN 11"/>
    <property type="match status" value="1"/>
</dbReference>
<dbReference type="Proteomes" id="UP000254866">
    <property type="component" value="Unassembled WGS sequence"/>
</dbReference>
<dbReference type="InterPro" id="IPR000237">
    <property type="entry name" value="GRIP_dom"/>
</dbReference>
<dbReference type="GO" id="GO:0006888">
    <property type="term" value="P:endoplasmic reticulum to Golgi vesicle-mediated transport"/>
    <property type="evidence" value="ECO:0007669"/>
    <property type="project" value="TreeGrafter"/>
</dbReference>
<evidence type="ECO:0000313" key="7">
    <source>
        <dbReference type="EMBL" id="RDL37804.1"/>
    </source>
</evidence>
<evidence type="ECO:0000256" key="2">
    <source>
        <dbReference type="ARBA" id="ARBA00023034"/>
    </source>
</evidence>
<dbReference type="GeneID" id="43598086"/>
<evidence type="ECO:0000256" key="4">
    <source>
        <dbReference type="SAM" id="Coils"/>
    </source>
</evidence>
<sequence length="600" mass="66807">MSALAPSDPSQASLSAPKQKSSKKKKKSAKGKSNGDAIKSQDAEKDSSLEVGGGGEGEPEDSEQSALNTPSEAQFPGSIHSQTNGHNHDDTSRHAVAPSNLAPAASPLTTNRKTEDNMDSNASDTSDASVRLEAMSQEREALRAEVEQLRKSLEDIQGKHAEEISKIKDEHVGKVSTIRTQHTEEVSVIKEHHTEEMSTVRAELEESESAKEHAETQYQHLLGRINTIKASLGERLKADKQELAEAKEQIEELESQNKSLQKRVQDLEADVKRLEAESQDSSKELSSLRNRHNLSQQNWVHEREDLIQQAGQLKDEAEAAKEAMGDWEVLAMEERSMREGLADRIKDLEEQFSTQKEAYEAAVSERDSQSQALEGIQRALQEVQEARKRELREMVESYEEQLGGLKKLVQESDSRAQGAVEGKDALQMELDRLTPFEKEVKEKNLLIGKLRHEAIVLNDHLTKALRFLKKAKPEDNIDRQIVTNHFLHFLALDRSDPKKFQILQLISALLNWTDEQKEQAGLARPGASNNSLRLPISPFHRTPSTPSLSTEFFSEPSATKESLADLWTGFLERSAEEGSRNGSRSGSVSSSIAQRPETKG</sequence>
<keyword evidence="2" id="KW-0333">Golgi apparatus</keyword>
<evidence type="ECO:0000259" key="6">
    <source>
        <dbReference type="PROSITE" id="PS50913"/>
    </source>
</evidence>
<organism evidence="7 8">
    <name type="scientific">Venustampulla echinocandica</name>
    <dbReference type="NCBI Taxonomy" id="2656787"/>
    <lineage>
        <taxon>Eukaryota</taxon>
        <taxon>Fungi</taxon>
        <taxon>Dikarya</taxon>
        <taxon>Ascomycota</taxon>
        <taxon>Pezizomycotina</taxon>
        <taxon>Leotiomycetes</taxon>
        <taxon>Helotiales</taxon>
        <taxon>Pleuroascaceae</taxon>
        <taxon>Venustampulla</taxon>
    </lineage>
</organism>
<dbReference type="PANTHER" id="PTHR18921">
    <property type="entry name" value="MYOSIN HEAVY CHAIN - RELATED"/>
    <property type="match status" value="1"/>
</dbReference>
<protein>
    <recommendedName>
        <fullName evidence="6">GRIP domain-containing protein</fullName>
    </recommendedName>
</protein>
<reference evidence="7 8" key="1">
    <citation type="journal article" date="2018" name="IMA Fungus">
        <title>IMA Genome-F 9: Draft genome sequence of Annulohypoxylon stygium, Aspergillus mulundensis, Berkeleyomyces basicola (syn. Thielaviopsis basicola), Ceratocystis smalleyi, two Cercospora beticola strains, Coleophoma cylindrospora, Fusarium fracticaudum, Phialophora cf. hyalina, and Morchella septimelata.</title>
        <authorList>
            <person name="Wingfield B.D."/>
            <person name="Bills G.F."/>
            <person name="Dong Y."/>
            <person name="Huang W."/>
            <person name="Nel W.J."/>
            <person name="Swalarsk-Parry B.S."/>
            <person name="Vaghefi N."/>
            <person name="Wilken P.M."/>
            <person name="An Z."/>
            <person name="de Beer Z.W."/>
            <person name="De Vos L."/>
            <person name="Chen L."/>
            <person name="Duong T.A."/>
            <person name="Gao Y."/>
            <person name="Hammerbacher A."/>
            <person name="Kikkert J.R."/>
            <person name="Li Y."/>
            <person name="Li H."/>
            <person name="Li K."/>
            <person name="Li Q."/>
            <person name="Liu X."/>
            <person name="Ma X."/>
            <person name="Naidoo K."/>
            <person name="Pethybridge S.J."/>
            <person name="Sun J."/>
            <person name="Steenkamp E.T."/>
            <person name="van der Nest M.A."/>
            <person name="van Wyk S."/>
            <person name="Wingfield M.J."/>
            <person name="Xiong C."/>
            <person name="Yue Q."/>
            <person name="Zhang X."/>
        </authorList>
    </citation>
    <scope>NUCLEOTIDE SEQUENCE [LARGE SCALE GENOMIC DNA]</scope>
    <source>
        <strain evidence="7 8">BP 5553</strain>
    </source>
</reference>
<dbReference type="GO" id="GO:0031267">
    <property type="term" value="F:small GTPase binding"/>
    <property type="evidence" value="ECO:0007669"/>
    <property type="project" value="TreeGrafter"/>
</dbReference>
<evidence type="ECO:0000256" key="3">
    <source>
        <dbReference type="ARBA" id="ARBA00023054"/>
    </source>
</evidence>
<dbReference type="Pfam" id="PF10375">
    <property type="entry name" value="GRAB"/>
    <property type="match status" value="1"/>
</dbReference>
<feature type="coiled-coil region" evidence="4">
    <location>
        <begin position="190"/>
        <end position="408"/>
    </location>
</feature>
<evidence type="ECO:0000256" key="5">
    <source>
        <dbReference type="SAM" id="MobiDB-lite"/>
    </source>
</evidence>
<dbReference type="InterPro" id="IPR019459">
    <property type="entry name" value="GRAB"/>
</dbReference>
<comment type="subcellular location">
    <subcellularLocation>
        <location evidence="1">Golgi apparatus</location>
    </subcellularLocation>
</comment>
<comment type="caution">
    <text evidence="7">The sequence shown here is derived from an EMBL/GenBank/DDBJ whole genome shotgun (WGS) entry which is preliminary data.</text>
</comment>
<feature type="compositionally biased region" description="Polar residues" evidence="5">
    <location>
        <begin position="119"/>
        <end position="128"/>
    </location>
</feature>
<dbReference type="PROSITE" id="PS50913">
    <property type="entry name" value="GRIP"/>
    <property type="match status" value="1"/>
</dbReference>
<evidence type="ECO:0000256" key="1">
    <source>
        <dbReference type="ARBA" id="ARBA00004555"/>
    </source>
</evidence>
<dbReference type="OrthoDB" id="425925at2759"/>
<keyword evidence="8" id="KW-1185">Reference proteome</keyword>
<keyword evidence="3 4" id="KW-0175">Coiled coil</keyword>
<feature type="compositionally biased region" description="Basic and acidic residues" evidence="5">
    <location>
        <begin position="39"/>
        <end position="48"/>
    </location>
</feature>
<feature type="region of interest" description="Disordered" evidence="5">
    <location>
        <begin position="1"/>
        <end position="140"/>
    </location>
</feature>
<feature type="region of interest" description="Disordered" evidence="5">
    <location>
        <begin position="574"/>
        <end position="600"/>
    </location>
</feature>